<dbReference type="EnsemblPlants" id="QL11p021674:mrna">
    <property type="protein sequence ID" value="QL11p021674:mrna"/>
    <property type="gene ID" value="QL11p021674"/>
</dbReference>
<dbReference type="AlphaFoldDB" id="A0A7N2MXM0"/>
<dbReference type="GO" id="GO:0008608">
    <property type="term" value="P:attachment of spindle microtubules to kinetochore"/>
    <property type="evidence" value="ECO:0007669"/>
    <property type="project" value="InterPro"/>
</dbReference>
<evidence type="ECO:0000313" key="2">
    <source>
        <dbReference type="EnsemblPlants" id="QL11p021674:mrna"/>
    </source>
</evidence>
<evidence type="ECO:0000313" key="3">
    <source>
        <dbReference type="Proteomes" id="UP000594261"/>
    </source>
</evidence>
<dbReference type="PANTHER" id="PTHR31286:SF167">
    <property type="entry name" value="OS09G0268800 PROTEIN"/>
    <property type="match status" value="1"/>
</dbReference>
<dbReference type="PANTHER" id="PTHR31286">
    <property type="entry name" value="GLYCINE-RICH CELL WALL STRUCTURAL PROTEIN 1.8-LIKE"/>
    <property type="match status" value="1"/>
</dbReference>
<dbReference type="InterPro" id="IPR040256">
    <property type="entry name" value="At4g02000-like"/>
</dbReference>
<dbReference type="EMBL" id="LRBV02000011">
    <property type="status" value="NOT_ANNOTATED_CDS"/>
    <property type="molecule type" value="Genomic_DNA"/>
</dbReference>
<evidence type="ECO:0000259" key="1">
    <source>
        <dbReference type="Pfam" id="PF14392"/>
    </source>
</evidence>
<dbReference type="Gramene" id="QL11p021674:mrna">
    <property type="protein sequence ID" value="QL11p021674:mrna"/>
    <property type="gene ID" value="QL11p021674"/>
</dbReference>
<protein>
    <recommendedName>
        <fullName evidence="1">Zinc knuckle CX2CX4HX4C domain-containing protein</fullName>
    </recommendedName>
</protein>
<reference evidence="2" key="2">
    <citation type="submission" date="2021-01" db="UniProtKB">
        <authorList>
            <consortium name="EnsemblPlants"/>
        </authorList>
    </citation>
    <scope>IDENTIFICATION</scope>
</reference>
<organism evidence="2 3">
    <name type="scientific">Quercus lobata</name>
    <name type="common">Valley oak</name>
    <dbReference type="NCBI Taxonomy" id="97700"/>
    <lineage>
        <taxon>Eukaryota</taxon>
        <taxon>Viridiplantae</taxon>
        <taxon>Streptophyta</taxon>
        <taxon>Embryophyta</taxon>
        <taxon>Tracheophyta</taxon>
        <taxon>Spermatophyta</taxon>
        <taxon>Magnoliopsida</taxon>
        <taxon>eudicotyledons</taxon>
        <taxon>Gunneridae</taxon>
        <taxon>Pentapetalae</taxon>
        <taxon>rosids</taxon>
        <taxon>fabids</taxon>
        <taxon>Fagales</taxon>
        <taxon>Fagaceae</taxon>
        <taxon>Quercus</taxon>
    </lineage>
</organism>
<dbReference type="InParanoid" id="A0A7N2MXM0"/>
<feature type="domain" description="Zinc knuckle CX2CX4HX4C" evidence="1">
    <location>
        <begin position="68"/>
        <end position="115"/>
    </location>
</feature>
<dbReference type="Proteomes" id="UP000594261">
    <property type="component" value="Chromosome 11"/>
</dbReference>
<keyword evidence="3" id="KW-1185">Reference proteome</keyword>
<dbReference type="GO" id="GO:0072686">
    <property type="term" value="C:mitotic spindle"/>
    <property type="evidence" value="ECO:0007669"/>
    <property type="project" value="InterPro"/>
</dbReference>
<dbReference type="Pfam" id="PF14392">
    <property type="entry name" value="zf-CCHC_4"/>
    <property type="match status" value="1"/>
</dbReference>
<accession>A0A7N2MXM0</accession>
<dbReference type="Pfam" id="PF08655">
    <property type="entry name" value="DASH_Ask1"/>
    <property type="match status" value="1"/>
</dbReference>
<name>A0A7N2MXM0_QUELO</name>
<dbReference type="GO" id="GO:0042729">
    <property type="term" value="C:DASH complex"/>
    <property type="evidence" value="ECO:0007669"/>
    <property type="project" value="InterPro"/>
</dbReference>
<sequence length="344" mass="37671">MENLSYMWENFSLLESEGNKYQVHDLPLGCLNMGVATDIVAAAGEVVVNEENNDDYEGSQFMRVRVSVDITKPLCRGRKIGLSNGDDSWVSFKYERLPNLCYWCGRLTHHDKKCSLWLKRKGSMKEGNKQFGSWLRASTPNPWKKTIVHVAGYEDDESSDTEAVPRAEQSTGVVDVDARGSVDPKQVHMECGGDACVHAPSEGEYTIERADQPAQGVLHIAPSREVSDSEIFNSPNCLVSVQVADAIPPNDFQVQLQDIDDELAKFDQRAEENVAGSVAISGGVSTRVVDSAGFLKKLFHSAGSSKQDSVVQRVAAAAKAGKAAKCELWGDGISIIEVNEAEFR</sequence>
<dbReference type="InterPro" id="IPR025836">
    <property type="entry name" value="Zn_knuckle_CX2CX4HX4C"/>
</dbReference>
<reference evidence="2 3" key="1">
    <citation type="journal article" date="2016" name="G3 (Bethesda)">
        <title>First Draft Assembly and Annotation of the Genome of a California Endemic Oak Quercus lobata Nee (Fagaceae).</title>
        <authorList>
            <person name="Sork V.L."/>
            <person name="Fitz-Gibbon S.T."/>
            <person name="Puiu D."/>
            <person name="Crepeau M."/>
            <person name="Gugger P.F."/>
            <person name="Sherman R."/>
            <person name="Stevens K."/>
            <person name="Langley C.H."/>
            <person name="Pellegrini M."/>
            <person name="Salzberg S.L."/>
        </authorList>
    </citation>
    <scope>NUCLEOTIDE SEQUENCE [LARGE SCALE GENOMIC DNA]</scope>
    <source>
        <strain evidence="2 3">cv. SW786</strain>
    </source>
</reference>
<dbReference type="InterPro" id="IPR013964">
    <property type="entry name" value="DASH_Ask1"/>
</dbReference>
<proteinExistence type="predicted"/>